<sequence length="66" mass="7433">MLESVIIADSKNKGAKLCLGGKKLAECRNSLNFDRVIRPTRVESWRKKCVKIRSVPVLELPMSGYV</sequence>
<comment type="caution">
    <text evidence="1">The sequence shown here is derived from an EMBL/GenBank/DDBJ whole genome shotgun (WGS) entry which is preliminary data.</text>
</comment>
<reference evidence="1" key="1">
    <citation type="submission" date="2022-02" db="EMBL/GenBank/DDBJ databases">
        <title>Plant Genome Project.</title>
        <authorList>
            <person name="Zhang R.-G."/>
        </authorList>
    </citation>
    <scope>NUCLEOTIDE SEQUENCE</scope>
    <source>
        <strain evidence="1">AT1</strain>
    </source>
</reference>
<dbReference type="Proteomes" id="UP001062846">
    <property type="component" value="Chromosome 13"/>
</dbReference>
<proteinExistence type="predicted"/>
<keyword evidence="2" id="KW-1185">Reference proteome</keyword>
<evidence type="ECO:0000313" key="1">
    <source>
        <dbReference type="EMBL" id="KAI8526095.1"/>
    </source>
</evidence>
<name>A0ACC0LC03_RHOML</name>
<evidence type="ECO:0000313" key="2">
    <source>
        <dbReference type="Proteomes" id="UP001062846"/>
    </source>
</evidence>
<organism evidence="1 2">
    <name type="scientific">Rhododendron molle</name>
    <name type="common">Chinese azalea</name>
    <name type="synonym">Azalea mollis</name>
    <dbReference type="NCBI Taxonomy" id="49168"/>
    <lineage>
        <taxon>Eukaryota</taxon>
        <taxon>Viridiplantae</taxon>
        <taxon>Streptophyta</taxon>
        <taxon>Embryophyta</taxon>
        <taxon>Tracheophyta</taxon>
        <taxon>Spermatophyta</taxon>
        <taxon>Magnoliopsida</taxon>
        <taxon>eudicotyledons</taxon>
        <taxon>Gunneridae</taxon>
        <taxon>Pentapetalae</taxon>
        <taxon>asterids</taxon>
        <taxon>Ericales</taxon>
        <taxon>Ericaceae</taxon>
        <taxon>Ericoideae</taxon>
        <taxon>Rhodoreae</taxon>
        <taxon>Rhododendron</taxon>
    </lineage>
</organism>
<accession>A0ACC0LC03</accession>
<dbReference type="EMBL" id="CM046400">
    <property type="protein sequence ID" value="KAI8526095.1"/>
    <property type="molecule type" value="Genomic_DNA"/>
</dbReference>
<protein>
    <submittedName>
        <fullName evidence="1">Uncharacterized protein</fullName>
    </submittedName>
</protein>
<gene>
    <name evidence="1" type="ORF">RHMOL_Rhmol13G0282600</name>
</gene>